<dbReference type="EMBL" id="CP012748">
    <property type="protein sequence ID" value="ALL71438.1"/>
    <property type="molecule type" value="Genomic_DNA"/>
</dbReference>
<proteinExistence type="predicted"/>
<evidence type="ECO:0008006" key="4">
    <source>
        <dbReference type="Google" id="ProtNLM"/>
    </source>
</evidence>
<evidence type="ECO:0000313" key="3">
    <source>
        <dbReference type="Proteomes" id="UP000019146"/>
    </source>
</evidence>
<dbReference type="AlphaFoldDB" id="A0A0P0RRC9"/>
<evidence type="ECO:0000256" key="1">
    <source>
        <dbReference type="SAM" id="Phobius"/>
    </source>
</evidence>
<dbReference type="InterPro" id="IPR025522">
    <property type="entry name" value="DUF4410"/>
</dbReference>
<reference evidence="2 3" key="1">
    <citation type="journal article" date="2014" name="Genome Announc.">
        <title>Draft Genome Sequence of the Haloacid-Degrading Burkholderia caribensis Strain MBA4.</title>
        <authorList>
            <person name="Pan Y."/>
            <person name="Kong K.F."/>
            <person name="Tsang J.S."/>
        </authorList>
    </citation>
    <scope>NUCLEOTIDE SEQUENCE [LARGE SCALE GENOMIC DNA]</scope>
    <source>
        <strain evidence="2 3">MBA4</strain>
        <plasmid evidence="3">Plasmid</plasmid>
    </source>
</reference>
<dbReference type="KEGG" id="bcai:K788_0001769"/>
<accession>A0A0P0RRC9</accession>
<evidence type="ECO:0000313" key="2">
    <source>
        <dbReference type="EMBL" id="ALL71438.1"/>
    </source>
</evidence>
<protein>
    <recommendedName>
        <fullName evidence="4">DUF4410 domain-containing protein</fullName>
    </recommendedName>
</protein>
<keyword evidence="2" id="KW-0614">Plasmid</keyword>
<feature type="transmembrane region" description="Helical" evidence="1">
    <location>
        <begin position="39"/>
        <end position="60"/>
    </location>
</feature>
<organism evidence="2 3">
    <name type="scientific">Paraburkholderia caribensis MBA4</name>
    <dbReference type="NCBI Taxonomy" id="1323664"/>
    <lineage>
        <taxon>Bacteria</taxon>
        <taxon>Pseudomonadati</taxon>
        <taxon>Pseudomonadota</taxon>
        <taxon>Betaproteobacteria</taxon>
        <taxon>Burkholderiales</taxon>
        <taxon>Burkholderiaceae</taxon>
        <taxon>Paraburkholderia</taxon>
    </lineage>
</organism>
<gene>
    <name evidence="2" type="ORF">K788_0001769</name>
</gene>
<keyword evidence="1" id="KW-0472">Membrane</keyword>
<keyword evidence="1" id="KW-1133">Transmembrane helix</keyword>
<keyword evidence="1" id="KW-0812">Transmembrane</keyword>
<sequence length="262" mass="28187">MSAAWRRAAYICLWRKQFPHDGHDQETAMNNRWWKCPVAAFWLGVFGFAFASAFASVALAQQGGAPGAAAPVVYVSDFELDAADITPDQSRLSRARRLAGSLSPLHLSEQDPQKKSQELVAKMSETLVADLQRDGIDARRLPGDAPLPAQGWLVRGVFLSVDEGNRVRRAVVGFGAGQGKIELAVAIDPLPNESPAPLYQTVEGQADRHVPGAIVKLNPYAAAARYVMAGNDQQADIKQVAGQVADAVQARMKPRAAPAPLQ</sequence>
<dbReference type="Proteomes" id="UP000019146">
    <property type="component" value="Plasmid unnamed"/>
</dbReference>
<dbReference type="Pfam" id="PF14366">
    <property type="entry name" value="DUF4410"/>
    <property type="match status" value="1"/>
</dbReference>
<geneLocation type="plasmid" evidence="3"/>
<name>A0A0P0RRC9_9BURK</name>